<dbReference type="HOGENOM" id="CLU_000161_0_0_5"/>
<dbReference type="CDD" id="cd00118">
    <property type="entry name" value="LysM"/>
    <property type="match status" value="1"/>
</dbReference>
<dbReference type="InterPro" id="IPR018392">
    <property type="entry name" value="LysM"/>
</dbReference>
<protein>
    <submittedName>
        <fullName evidence="1">LysM domain protein</fullName>
    </submittedName>
</protein>
<sequence length="3796" mass="401117">MRPGRARHAPSPNSVDCRVTKMPLTDLINAFQQNVIQQNGVMTGADLARLRTLLTDGTLGELRIFIGASSGLGHQASSINILKRMIGFGCAGPIRVVYEVDADDPNLPKLAVLLPGFNPNNPGAPYQLNGVNLVFTAYQAGTPLGLAAARLAICGGSELNVNMTAADRLNVDAYLQLQPFQWPLQDNLLWQRPAEGQQERIVLNAVPALGPGFVDRAFYMPEPTVSDQEWDTLFDSFPNQEQLHIAELIDGFMQPDTDKQINFLPVYGIGDTAGGSISTLTGRSWGILYSLTAAVAYAQQQGDETLQRPTVIGVVSRMQASSWADFTLAVNGQLNCPAPDGSNSFQLAMTYATANGLPQRVRVQSTSNSAAFLAAVDALQNNEILVVAMPDLPPDVFNLMYGIASLPFVFEGKGTANLALNLGMPYIHMARGGVSVYPTTFLGGGQQFVAAMSANIGVIVAELQQWLSLWPANQADTPAARIGTYIIQSITLANGPYQQYFTSISTFYHAEQNDKLLMSLIWSLQQLPVWAQQQQLAARRAALARADAESPLQQFYNTLTANVSSGVLNLIPGALNTGIIFDLLTKIIGSDSLSIGSGLTAVTISFSSPYDKITVTGPTLSFGSGSLASDIVFTAGETLESLTAALTLHGKDFSFEGAPWFTVDDTSIAVTVADSGQRIQGEVTGLFMIGKTPVSVSFAYPAGQNELLFKGDFGNNPPGFNELFQLLGGINFLPTLPPPLNLASNLTLKGIQLAYDYSRTAVTGLNVNIATAADWPIFGKVALQKGAMLTVAVASPTGSRQVSWLAAGTITIGKGRISLGISYPDISMTAQMEDGSRPIPLGDFLTFFLPPSYTLDLSANVTLLTMSVQPVKTPVYAVSGALDTDWPIEIAGVRIFTLTGLSMDVNGTGSNPTGSITAETTMFIGQPTEFRLAVTAAYLGSGKWQFSGTLSQGTISVVDILRTYLPAGWIPTPAPKIDITAFNAKIASSGTKGVGNSYEVGGTVKVWDVPFLKDINFESTIIGKFGYLAAGAPVVGMGVARVPISPELFPIVDANGRHALVRAVEGGAAKPGYYGEIAALITWSNIKLRLAYSFEPNYQCYLITWGIFTGKLEEKLVDQKPHWIASIGFTEGTTLGGMIETFISWATGSRFGLAAPWNVLNSISLSNFSLVFDITAGTVSFQINIGPIEMGFARLTAISVQYNNDKANPKDNGVRVNIVGEFRWQDNPSQPLNWDAAKPETTPAPPGGGNKYIDIRLLALGQHVTASCFPTSKTVQQAIACMATLPPPKAGEIPPIQFDASSNWLIGMDFGVLKIEDDEKGGYVVTLQIVFNDPNLYGLRLALEGSAAKIFKGLDFQIMYRKISDNLGVYQAEIALPAIMRKFQTGVFTITLPIFAIQVYTNGDFLIDIGFPWNENFARSFTIEAIVPPGIPLIGGGGIYFGKLSSATSTAVPAVTNGTFNPVIVFGFGAQLGLGKSVEIGILSAGFSLTVFGIIEGVLAKWNPYTATNVGTSGNDQLQGQYFFSLSGTMGIIGLLYGTVDFAIIKASVRIEIKIYAQIVFASYQDIPITVAASVDVTAEVTINLGLFKIHLSFSFSARVKETFVLTTAHDSPWHLASPQAKALPRMARPLNARLGRRNSRRGLRTALQPVWSNLSKPAAKAALAGYCAAAPTIAGDQATQLSQQLPCYILSIFIDSVKSASADPHSSARKAAGEVADTPFELLAKRVAQWAIAAIGTEPMSPGQVDKAIVTPAQLDALLQYLSDTTTNPTPIPRAAIDAFLSDQVSFALHAPPTTAGEADVAYFPMPVALELNVPAYGSAAALKYSFTDYNSITDAYLLMLRDYFNELAVKVEGEQKAPKNARLALANGDTSMADFIFTDYFLLVMRQVVQALQDGLRDYKYPIQSSQTCNDVVTWVNTTGKLSGDDAYTLADLFADNGDHALAGGKTLAVNGTTYAIQPGDSFVGIAGDARFGSAFDATQLATLNAETAGVIAGGKTYTYNASSYTTLGADTLSTLAETFGTTVADLLANSDIRTNTDLLAPLGAMHVPAYPVTTATGDTLTGLAGKLGVSMLDLAATDNGAIAGLFDPVADPYLDIAHLPQFEVGALIQEAQRALALQQLSGMVSRYYFHGMRLPTSGITPNAIGMWVTDQGGQLKLPDTAGLFALTGQQIALPTIVAPNNYTITLNGFTALGWMTSPGGNSFTLTVTPDSVENAAITALTNYARGNALDIPASGLGAGQMVASAAATYPLASPIIWQSTAGIALPYAPAPAAPKTVNLWMLPNAMVALPDPTTRAINPRFTFSVERYDQASATTVSTPVVDYGLASAVGFSVKKVPDQGASSPASSTTYEIVGAGGQDVVVLERLLAAIGGNDSAIFQITLGFASSSTGGTSGIESAAADRLTLGISQVNLSTVTRPPGARQVADAEAPIAAGPTVLNKPTEFIRLLWEASITRSGGFFLYYFDGATGSGLPDRIFNDKGEAPLTMIVTYAKPSQPELQNAITNYINAVIIGDAVDLSDASIVATSAGVVHTITTGTEDSLGGIATRYFAQIADVAAAAAPLQLASKATPTVENGVYFVSPLATAAERDPDAIARRFGITLNQLKDANPAITSWQNPLPLYTGLRLPDITLAIGSSPGGTTLAAIAAYYGTTVVALAVDNAELTGLLAANQALTVVSGPTVLSSTVTAGVQSTAAHRPMPMSVPSDPAAPGYAVDFLTNAFSLLGYLVAANQDFKASNMGLPAGPQAPTGNVSSKMLRPRALADGGSWDYTLSIPYTGLSKTGGGATGVRLQANDSPYRGNGSLLQLNFSWQDLYGNLIITTLSNPAPASNSPLNRSPILIGYTDALVGLARWPSVSSGWSVLPAAGGGQPTLAVDLSFSPTAYQSPEENPDGTKSWRQNAIQALPTYVTLLYQLTDPKGVALTLATSLLADEQAIPSTQVAGLLQWLQAIFAFIQDRADGNKAVAVPPPSPTPAIRVPFNPADIVKDQIFLLTLDFVMARTGGVFEGDCGALDGVRRVATGISPTGDQDGSASLTGFAAGLRQALSTSAYSINAATGIDRTQPSAGRAAPAISAVRLGTTIGEPIHYSLRNPGKPIVLAPRPISNVLISRNNVPIYDYVSGVGIDFSEPSHMLDFSNIDYDVWMSQLFAAVDTVLTPVFTSAILLVDGRTKDPVEGGYLGQLLASKEALASSASTLMVAVYKDQTADEAGLIAAREAFYQEMLVALGNAYSVHAAIEFLADVKADARDDDMSYPPNLYGSVSGTMASTVSFTAAKLALQTTSAAEPAVLVSLVTAPGVVKNADGSVQQVLSVTGAKYDGISIEHQISDVPGIQDYKASSWLAFVEASAGTALSSQLGNFDVPLVLRSFPTTPAMTDQSGAQSHPDATELANLLEWTYQFTYSLDFHYPQDRIYAEVIFNVAEGGLRAMAVDAFGALAEFVTVYPSVAIDLNGILAKVDATTVDPATIAKATVAIKSFNQLVDHVATFGDSMNLVARGASRSHQGSSAAKYDFIVSEAPGRVEGYDYDVLVVTIDGAPPEGISPPTVTIAGYKTKTFATTAAAFSFYFVDSDEKPLSNALGQAIGDRTVLLAEMQVLQRQDAWSCVLLKRNEFLGGRAIADAFVYTTPEVKFAAPYHPVVGSSQPVQVAELGSLDGNPVTRSLQDQLTAVFAALLKNYVADTITVQMECSYSYAINPALSLVSLPVVMQPPTTVAVAAGPPQPQQPDLAGMIATLSGAIELWFDANEPHAENGQLDFVLTIMSSMTVHPMPLVRLDNLQLPIIYVDPPLKTR</sequence>
<accession>Q213G5</accession>
<organism evidence="1">
    <name type="scientific">Rhodopseudomonas palustris (strain BisB18)</name>
    <dbReference type="NCBI Taxonomy" id="316056"/>
    <lineage>
        <taxon>Bacteria</taxon>
        <taxon>Pseudomonadati</taxon>
        <taxon>Pseudomonadota</taxon>
        <taxon>Alphaproteobacteria</taxon>
        <taxon>Hyphomicrobiales</taxon>
        <taxon>Nitrobacteraceae</taxon>
        <taxon>Rhodopseudomonas</taxon>
    </lineage>
</organism>
<name>Q213G5_RHOPB</name>
<dbReference type="eggNOG" id="COG1388">
    <property type="taxonomic scope" value="Bacteria"/>
</dbReference>
<dbReference type="KEGG" id="rpc:RPC_2925"/>
<gene>
    <name evidence="1" type="ordered locus">RPC_2925</name>
</gene>
<evidence type="ECO:0000313" key="1">
    <source>
        <dbReference type="EMBL" id="ABD88471.1"/>
    </source>
</evidence>
<dbReference type="EMBL" id="CP000301">
    <property type="protein sequence ID" value="ABD88471.1"/>
    <property type="molecule type" value="Genomic_DNA"/>
</dbReference>
<dbReference type="STRING" id="316056.RPC_2925"/>
<proteinExistence type="predicted"/>
<reference evidence="1" key="1">
    <citation type="submission" date="2006-03" db="EMBL/GenBank/DDBJ databases">
        <title>Complete sequence of Rhodopseudomonas palustris BisB18.</title>
        <authorList>
            <consortium name="US DOE Joint Genome Institute"/>
            <person name="Copeland A."/>
            <person name="Lucas S."/>
            <person name="Lapidus A."/>
            <person name="Barry K."/>
            <person name="Detter J.C."/>
            <person name="Glavina del Rio T."/>
            <person name="Hammon N."/>
            <person name="Israni S."/>
            <person name="Dalin E."/>
            <person name="Tice H."/>
            <person name="Pitluck S."/>
            <person name="Chain P."/>
            <person name="Malfatti S."/>
            <person name="Shin M."/>
            <person name="Vergez L."/>
            <person name="Schmutz J."/>
            <person name="Larimer F."/>
            <person name="Land M."/>
            <person name="Hauser L."/>
            <person name="Pelletier D.A."/>
            <person name="Kyrpides N."/>
            <person name="Anderson I."/>
            <person name="Oda Y."/>
            <person name="Harwood C.S."/>
            <person name="Richardson P."/>
        </authorList>
    </citation>
    <scope>NUCLEOTIDE SEQUENCE [LARGE SCALE GENOMIC DNA]</scope>
    <source>
        <strain evidence="1">BisB18</strain>
    </source>
</reference>